<accession>A0A6J6KXG8</accession>
<feature type="domain" description="Glutamine amidotransferase type-2" evidence="10">
    <location>
        <begin position="2"/>
        <end position="220"/>
    </location>
</feature>
<dbReference type="HAMAP" id="MF_00164">
    <property type="entry name" value="GlmS"/>
    <property type="match status" value="1"/>
</dbReference>
<keyword evidence="7" id="KW-0808">Transferase</keyword>
<dbReference type="GO" id="GO:0006002">
    <property type="term" value="P:fructose 6-phosphate metabolic process"/>
    <property type="evidence" value="ECO:0007669"/>
    <property type="project" value="TreeGrafter"/>
</dbReference>
<dbReference type="EMBL" id="CAEZWT010000001">
    <property type="protein sequence ID" value="CAB4654311.1"/>
    <property type="molecule type" value="Genomic_DNA"/>
</dbReference>
<dbReference type="FunFam" id="3.40.50.10490:FF:000002">
    <property type="entry name" value="Glutamine--fructose-6-phosphate aminotransferase [isomerizing]"/>
    <property type="match status" value="1"/>
</dbReference>
<organism evidence="12">
    <name type="scientific">freshwater metagenome</name>
    <dbReference type="NCBI Taxonomy" id="449393"/>
    <lineage>
        <taxon>unclassified sequences</taxon>
        <taxon>metagenomes</taxon>
        <taxon>ecological metagenomes</taxon>
    </lineage>
</organism>
<dbReference type="GO" id="GO:0005829">
    <property type="term" value="C:cytosol"/>
    <property type="evidence" value="ECO:0007669"/>
    <property type="project" value="TreeGrafter"/>
</dbReference>
<keyword evidence="9" id="KW-0315">Glutamine amidotransferase</keyword>
<evidence type="ECO:0000313" key="12">
    <source>
        <dbReference type="EMBL" id="CAB4654311.1"/>
    </source>
</evidence>
<evidence type="ECO:0000256" key="7">
    <source>
        <dbReference type="ARBA" id="ARBA00022679"/>
    </source>
</evidence>
<evidence type="ECO:0000256" key="1">
    <source>
        <dbReference type="ARBA" id="ARBA00001031"/>
    </source>
</evidence>
<dbReference type="GO" id="GO:0004360">
    <property type="term" value="F:glutamine-fructose-6-phosphate transaminase (isomerizing) activity"/>
    <property type="evidence" value="ECO:0007669"/>
    <property type="project" value="UniProtKB-EC"/>
</dbReference>
<keyword evidence="8" id="KW-0677">Repeat</keyword>
<evidence type="ECO:0000256" key="6">
    <source>
        <dbReference type="ARBA" id="ARBA00022576"/>
    </source>
</evidence>
<name>A0A6J6KXG8_9ZZZZ</name>
<dbReference type="PANTHER" id="PTHR10937:SF0">
    <property type="entry name" value="GLUTAMINE--FRUCTOSE-6-PHOSPHATE TRANSAMINASE (ISOMERIZING)"/>
    <property type="match status" value="1"/>
</dbReference>
<dbReference type="InterPro" id="IPR029055">
    <property type="entry name" value="Ntn_hydrolases_N"/>
</dbReference>
<dbReference type="FunFam" id="3.60.20.10:FF:000006">
    <property type="entry name" value="Glutamine--fructose-6-phosphate aminotransferase [isomerizing]"/>
    <property type="match status" value="1"/>
</dbReference>
<dbReference type="FunFam" id="3.40.50.10490:FF:000001">
    <property type="entry name" value="Glutamine--fructose-6-phosphate aminotransferase [isomerizing]"/>
    <property type="match status" value="1"/>
</dbReference>
<comment type="catalytic activity">
    <reaction evidence="1">
        <text>D-fructose 6-phosphate + L-glutamine = D-glucosamine 6-phosphate + L-glutamate</text>
        <dbReference type="Rhea" id="RHEA:13237"/>
        <dbReference type="ChEBI" id="CHEBI:29985"/>
        <dbReference type="ChEBI" id="CHEBI:58359"/>
        <dbReference type="ChEBI" id="CHEBI:58725"/>
        <dbReference type="ChEBI" id="CHEBI:61527"/>
        <dbReference type="EC" id="2.6.1.16"/>
    </reaction>
</comment>
<protein>
    <recommendedName>
        <fullName evidence="4">Glutamine--fructose-6-phosphate aminotransferase [isomerizing]</fullName>
        <ecNumber evidence="3">2.6.1.16</ecNumber>
    </recommendedName>
</protein>
<dbReference type="GO" id="GO:0097367">
    <property type="term" value="F:carbohydrate derivative binding"/>
    <property type="evidence" value="ECO:0007669"/>
    <property type="project" value="InterPro"/>
</dbReference>
<dbReference type="Pfam" id="PF13522">
    <property type="entry name" value="GATase_6"/>
    <property type="match status" value="1"/>
</dbReference>
<evidence type="ECO:0000313" key="14">
    <source>
        <dbReference type="EMBL" id="CAB4865697.1"/>
    </source>
</evidence>
<evidence type="ECO:0000256" key="2">
    <source>
        <dbReference type="ARBA" id="ARBA00004496"/>
    </source>
</evidence>
<dbReference type="InterPro" id="IPR005855">
    <property type="entry name" value="GFAT"/>
</dbReference>
<dbReference type="EMBL" id="CAFBMV010000005">
    <property type="protein sequence ID" value="CAB4922716.1"/>
    <property type="molecule type" value="Genomic_DNA"/>
</dbReference>
<keyword evidence="5" id="KW-0963">Cytoplasm</keyword>
<dbReference type="Pfam" id="PF01380">
    <property type="entry name" value="SIS"/>
    <property type="match status" value="2"/>
</dbReference>
<proteinExistence type="inferred from homology"/>
<dbReference type="EMBL" id="CAFBQL010000005">
    <property type="protein sequence ID" value="CAB5058338.1"/>
    <property type="molecule type" value="Genomic_DNA"/>
</dbReference>
<comment type="subcellular location">
    <subcellularLocation>
        <location evidence="2">Cytoplasm</location>
    </subcellularLocation>
</comment>
<dbReference type="InterPro" id="IPR017932">
    <property type="entry name" value="GATase_2_dom"/>
</dbReference>
<evidence type="ECO:0000313" key="16">
    <source>
        <dbReference type="EMBL" id="CAB5058338.1"/>
    </source>
</evidence>
<dbReference type="NCBIfam" id="TIGR01135">
    <property type="entry name" value="glmS"/>
    <property type="match status" value="1"/>
</dbReference>
<dbReference type="InterPro" id="IPR046348">
    <property type="entry name" value="SIS_dom_sf"/>
</dbReference>
<feature type="domain" description="SIS" evidence="11">
    <location>
        <begin position="460"/>
        <end position="602"/>
    </location>
</feature>
<dbReference type="InterPro" id="IPR035466">
    <property type="entry name" value="GlmS/AgaS_SIS"/>
</dbReference>
<dbReference type="PANTHER" id="PTHR10937">
    <property type="entry name" value="GLUCOSAMINE--FRUCTOSE-6-PHOSPHATE AMINOTRANSFERASE, ISOMERIZING"/>
    <property type="match status" value="1"/>
</dbReference>
<dbReference type="SUPFAM" id="SSF56235">
    <property type="entry name" value="N-terminal nucleophile aminohydrolases (Ntn hydrolases)"/>
    <property type="match status" value="1"/>
</dbReference>
<evidence type="ECO:0000256" key="8">
    <source>
        <dbReference type="ARBA" id="ARBA00022737"/>
    </source>
</evidence>
<dbReference type="CDD" id="cd05009">
    <property type="entry name" value="SIS_GlmS_GlmD_2"/>
    <property type="match status" value="1"/>
</dbReference>
<dbReference type="EMBL" id="CAFBLE010000005">
    <property type="protein sequence ID" value="CAB4865697.1"/>
    <property type="molecule type" value="Genomic_DNA"/>
</dbReference>
<evidence type="ECO:0000256" key="9">
    <source>
        <dbReference type="ARBA" id="ARBA00022962"/>
    </source>
</evidence>
<feature type="domain" description="SIS" evidence="11">
    <location>
        <begin position="288"/>
        <end position="427"/>
    </location>
</feature>
<dbReference type="GO" id="GO:0046349">
    <property type="term" value="P:amino sugar biosynthetic process"/>
    <property type="evidence" value="ECO:0007669"/>
    <property type="project" value="UniProtKB-ARBA"/>
</dbReference>
<reference evidence="12" key="1">
    <citation type="submission" date="2020-05" db="EMBL/GenBank/DDBJ databases">
        <authorList>
            <person name="Chiriac C."/>
            <person name="Salcher M."/>
            <person name="Ghai R."/>
            <person name="Kavagutti S V."/>
        </authorList>
    </citation>
    <scope>NUCLEOTIDE SEQUENCE</scope>
</reference>
<keyword evidence="6" id="KW-0032">Aminotransferase</keyword>
<evidence type="ECO:0000259" key="11">
    <source>
        <dbReference type="PROSITE" id="PS51464"/>
    </source>
</evidence>
<dbReference type="CDD" id="cd00714">
    <property type="entry name" value="GFAT"/>
    <property type="match status" value="1"/>
</dbReference>
<dbReference type="Gene3D" id="3.40.50.10490">
    <property type="entry name" value="Glucose-6-phosphate isomerase like protein, domain 1"/>
    <property type="match status" value="2"/>
</dbReference>
<evidence type="ECO:0000256" key="3">
    <source>
        <dbReference type="ARBA" id="ARBA00012916"/>
    </source>
</evidence>
<dbReference type="EMBL" id="CAEZZC010000005">
    <property type="protein sequence ID" value="CAB4746780.1"/>
    <property type="molecule type" value="Genomic_DNA"/>
</dbReference>
<dbReference type="Gene3D" id="3.60.20.10">
    <property type="entry name" value="Glutamine Phosphoribosylpyrophosphate, subunit 1, domain 1"/>
    <property type="match status" value="1"/>
</dbReference>
<dbReference type="CDD" id="cd05008">
    <property type="entry name" value="SIS_GlmS_GlmD_1"/>
    <property type="match status" value="1"/>
</dbReference>
<dbReference type="InterPro" id="IPR035490">
    <property type="entry name" value="GlmS/FrlB_SIS"/>
</dbReference>
<evidence type="ECO:0000259" key="10">
    <source>
        <dbReference type="PROSITE" id="PS51278"/>
    </source>
</evidence>
<dbReference type="GO" id="GO:0006047">
    <property type="term" value="P:UDP-N-acetylglucosamine metabolic process"/>
    <property type="evidence" value="ECO:0007669"/>
    <property type="project" value="TreeGrafter"/>
</dbReference>
<dbReference type="GO" id="GO:0006487">
    <property type="term" value="P:protein N-linked glycosylation"/>
    <property type="evidence" value="ECO:0007669"/>
    <property type="project" value="TreeGrafter"/>
</dbReference>
<dbReference type="PROSITE" id="PS51464">
    <property type="entry name" value="SIS"/>
    <property type="match status" value="2"/>
</dbReference>
<dbReference type="PROSITE" id="PS51278">
    <property type="entry name" value="GATASE_TYPE_2"/>
    <property type="match status" value="1"/>
</dbReference>
<evidence type="ECO:0000256" key="4">
    <source>
        <dbReference type="ARBA" id="ARBA00016090"/>
    </source>
</evidence>
<dbReference type="InterPro" id="IPR047084">
    <property type="entry name" value="GFAT_N"/>
</dbReference>
<evidence type="ECO:0000313" key="13">
    <source>
        <dbReference type="EMBL" id="CAB4746780.1"/>
    </source>
</evidence>
<dbReference type="SUPFAM" id="SSF53697">
    <property type="entry name" value="SIS domain"/>
    <property type="match status" value="1"/>
</dbReference>
<dbReference type="AlphaFoldDB" id="A0A6J6KXG8"/>
<sequence>MCGIVGYTGSQSAIAPLIEGLRRLEYRGYDSAGIALGTPGKLFVQKRAGKLSNLESELIQTLPSATSGIGHTRWATHGGPTDRNAHPHLDNEGKLAVIHNGIIENYTELRAMLEARGHKFESETDTESVAHLLSDLRKTSHGDLAAAMREAVKSLRGSFTLVAIHADQPEVVVGVRRNSPLVVGLGVGENFMASDVAAFIDYTKRAVELGQNEVVTLTPTSVEITDLDGNAITPREYSITWDSSAAQKGGFSHFMLKEIFEQPKAVADTLIGRLSGSGDIVLDELTLSDNEIRELKKIVVLACGTAYHAGMIAKYAIEKWAKIPVEVELASEFRYRDPLIDSSTLVIAISQSGETMDTLMALRHAKANGARVLAVCNTNSSTIPREADAVLYTHAGPEIAVASTKAFLTQVIAVYLIGLHLARIRGVMDRSEVKAIFDELGELPAKIEQILETVEPLRALTRNYTNSTSVLFLGRNVGFPVALEGALKLKELAYMHAEGFAGGELKHGPIALIESGTPVIAILPAGHEHGLDEKMLSNIQEVKARGAHVIVIAQEGDEVPGAEHVIRIPKSLPLLQPILATVPLQVFAYEMAVARGNDVDQPRNLAKSVTVE</sequence>
<dbReference type="EC" id="2.6.1.16" evidence="3"/>
<gene>
    <name evidence="12" type="ORF">UFOPK2289_00009</name>
    <name evidence="13" type="ORF">UFOPK2822_00556</name>
    <name evidence="14" type="ORF">UFOPK3346_00726</name>
    <name evidence="15" type="ORF">UFOPK3670_00766</name>
    <name evidence="16" type="ORF">UFOPK4308_00813</name>
</gene>
<evidence type="ECO:0000256" key="5">
    <source>
        <dbReference type="ARBA" id="ARBA00022490"/>
    </source>
</evidence>
<dbReference type="NCBIfam" id="NF001484">
    <property type="entry name" value="PRK00331.1"/>
    <property type="match status" value="1"/>
</dbReference>
<evidence type="ECO:0000313" key="15">
    <source>
        <dbReference type="EMBL" id="CAB4922716.1"/>
    </source>
</evidence>
<dbReference type="InterPro" id="IPR001347">
    <property type="entry name" value="SIS_dom"/>
</dbReference>